<sequence length="53" mass="6342">HTSLFRQEIDGLGHTMEEEEEEGKELGLRFCLHHEIFVSARDLKKKKEEEEWS</sequence>
<evidence type="ECO:0000313" key="1">
    <source>
        <dbReference type="EMBL" id="MCI14407.1"/>
    </source>
</evidence>
<dbReference type="Proteomes" id="UP000265520">
    <property type="component" value="Unassembled WGS sequence"/>
</dbReference>
<evidence type="ECO:0000313" key="2">
    <source>
        <dbReference type="Proteomes" id="UP000265520"/>
    </source>
</evidence>
<dbReference type="EMBL" id="LXQA010092289">
    <property type="protein sequence ID" value="MCI14407.1"/>
    <property type="molecule type" value="Genomic_DNA"/>
</dbReference>
<organism evidence="1 2">
    <name type="scientific">Trifolium medium</name>
    <dbReference type="NCBI Taxonomy" id="97028"/>
    <lineage>
        <taxon>Eukaryota</taxon>
        <taxon>Viridiplantae</taxon>
        <taxon>Streptophyta</taxon>
        <taxon>Embryophyta</taxon>
        <taxon>Tracheophyta</taxon>
        <taxon>Spermatophyta</taxon>
        <taxon>Magnoliopsida</taxon>
        <taxon>eudicotyledons</taxon>
        <taxon>Gunneridae</taxon>
        <taxon>Pentapetalae</taxon>
        <taxon>rosids</taxon>
        <taxon>fabids</taxon>
        <taxon>Fabales</taxon>
        <taxon>Fabaceae</taxon>
        <taxon>Papilionoideae</taxon>
        <taxon>50 kb inversion clade</taxon>
        <taxon>NPAAA clade</taxon>
        <taxon>Hologalegina</taxon>
        <taxon>IRL clade</taxon>
        <taxon>Trifolieae</taxon>
        <taxon>Trifolium</taxon>
    </lineage>
</organism>
<comment type="caution">
    <text evidence="1">The sequence shown here is derived from an EMBL/GenBank/DDBJ whole genome shotgun (WGS) entry which is preliminary data.</text>
</comment>
<dbReference type="AlphaFoldDB" id="A0A392PRY1"/>
<protein>
    <submittedName>
        <fullName evidence="1">Uncharacterized protein</fullName>
    </submittedName>
</protein>
<proteinExistence type="predicted"/>
<accession>A0A392PRY1</accession>
<feature type="non-terminal residue" evidence="1">
    <location>
        <position position="1"/>
    </location>
</feature>
<name>A0A392PRY1_9FABA</name>
<reference evidence="1 2" key="1">
    <citation type="journal article" date="2018" name="Front. Plant Sci.">
        <title>Red Clover (Trifolium pratense) and Zigzag Clover (T. medium) - A Picture of Genomic Similarities and Differences.</title>
        <authorList>
            <person name="Dluhosova J."/>
            <person name="Istvanek J."/>
            <person name="Nedelnik J."/>
            <person name="Repkova J."/>
        </authorList>
    </citation>
    <scope>NUCLEOTIDE SEQUENCE [LARGE SCALE GENOMIC DNA]</scope>
    <source>
        <strain evidence="2">cv. 10/8</strain>
        <tissue evidence="1">Leaf</tissue>
    </source>
</reference>
<keyword evidence="2" id="KW-1185">Reference proteome</keyword>